<dbReference type="SUPFAM" id="SSF55874">
    <property type="entry name" value="ATPase domain of HSP90 chaperone/DNA topoisomerase II/histidine kinase"/>
    <property type="match status" value="1"/>
</dbReference>
<organism evidence="1">
    <name type="scientific">viral metagenome</name>
    <dbReference type="NCBI Taxonomy" id="1070528"/>
    <lineage>
        <taxon>unclassified sequences</taxon>
        <taxon>metagenomes</taxon>
        <taxon>organismal metagenomes</taxon>
    </lineage>
</organism>
<proteinExistence type="predicted"/>
<dbReference type="EMBL" id="MN739204">
    <property type="protein sequence ID" value="QHS93462.1"/>
    <property type="molecule type" value="Genomic_DNA"/>
</dbReference>
<dbReference type="Gene3D" id="3.30.565.10">
    <property type="entry name" value="Histidine kinase-like ATPase, C-terminal domain"/>
    <property type="match status" value="1"/>
</dbReference>
<evidence type="ECO:0000313" key="1">
    <source>
        <dbReference type="EMBL" id="QHS93462.1"/>
    </source>
</evidence>
<dbReference type="AlphaFoldDB" id="A0A6C0BN63"/>
<sequence length="628" mass="70788">MTEETPILIDSRAYRYIRQTAVRNVQDALVELITNSVDAYNKNHTAHKAIEIEVLDQGRKIVCRDFALGLTGTEMQECFLKVGSFTSYKGARGYFSRGAKDISALGGVTFSTIKDGLYSQCHISADANGSMIHSDEPATDDHRDGLKIVGNGLMVAIDLLNFHYIHDLQELFELVRTHGALRDILSDDLVHVTLQSFDRAGTPLTEQMPIHYDFPEDSSLLLDIRYEVPKYPEAEAHFELWKCKNPLPEPVDEKQLEFGFMVMSDSSVYEISTLRDKFRNDVNMPYIYGRLHCNYIADLMYDLDTHGSSNENPFPILDPSRAGINVDHPFVRELYSIPAARLELLLKELSTVQGVPNIDTGDVSDLLRNLEMVGNEIIATEDFSSIWKDNTTGDLIRAIESQRGNYVKVEVNNVAPVLHSEFSNYVPSTGVDEIQSIRRKSSLEGEDVKLIVESRGDISDIHSESRSWEQPLNKSVVSDTDFKVKAKKTTLNLSINLSVNDSMTYRYQIYQSGETIFLNINLRDPVVASEIQVNAETGEVIGITSPQSVMLLGEMFIEAMGRLLLEHQASNNARMFQNLNSYQTVVKLMRDFERNVNRIEVAIHHVVGKYIEGRFGVEDPEPTDAIQT</sequence>
<reference evidence="1" key="1">
    <citation type="journal article" date="2020" name="Nature">
        <title>Giant virus diversity and host interactions through global metagenomics.</title>
        <authorList>
            <person name="Schulz F."/>
            <person name="Roux S."/>
            <person name="Paez-Espino D."/>
            <person name="Jungbluth S."/>
            <person name="Walsh D.A."/>
            <person name="Denef V.J."/>
            <person name="McMahon K.D."/>
            <person name="Konstantinidis K.T."/>
            <person name="Eloe-Fadrosh E.A."/>
            <person name="Kyrpides N.C."/>
            <person name="Woyke T."/>
        </authorList>
    </citation>
    <scope>NUCLEOTIDE SEQUENCE</scope>
    <source>
        <strain evidence="1">GVMAG-M-3300017989-17</strain>
    </source>
</reference>
<protein>
    <submittedName>
        <fullName evidence="1">Uncharacterized protein</fullName>
    </submittedName>
</protein>
<dbReference type="InterPro" id="IPR036890">
    <property type="entry name" value="HATPase_C_sf"/>
</dbReference>
<name>A0A6C0BN63_9ZZZZ</name>
<accession>A0A6C0BN63</accession>